<dbReference type="EMBL" id="NMUH01006751">
    <property type="protein sequence ID" value="MQM15931.1"/>
    <property type="molecule type" value="Genomic_DNA"/>
</dbReference>
<evidence type="ECO:0000313" key="5">
    <source>
        <dbReference type="Proteomes" id="UP000652761"/>
    </source>
</evidence>
<dbReference type="PANTHER" id="PTHR10353:SF29">
    <property type="entry name" value="BETA-GLUCOSIDASE 11"/>
    <property type="match status" value="1"/>
</dbReference>
<evidence type="ECO:0000256" key="3">
    <source>
        <dbReference type="SAM" id="MobiDB-lite"/>
    </source>
</evidence>
<organism evidence="4 5">
    <name type="scientific">Colocasia esculenta</name>
    <name type="common">Wild taro</name>
    <name type="synonym">Arum esculentum</name>
    <dbReference type="NCBI Taxonomy" id="4460"/>
    <lineage>
        <taxon>Eukaryota</taxon>
        <taxon>Viridiplantae</taxon>
        <taxon>Streptophyta</taxon>
        <taxon>Embryophyta</taxon>
        <taxon>Tracheophyta</taxon>
        <taxon>Spermatophyta</taxon>
        <taxon>Magnoliopsida</taxon>
        <taxon>Liliopsida</taxon>
        <taxon>Araceae</taxon>
        <taxon>Aroideae</taxon>
        <taxon>Colocasieae</taxon>
        <taxon>Colocasia</taxon>
    </lineage>
</organism>
<dbReference type="Pfam" id="PF00232">
    <property type="entry name" value="Glyco_hydro_1"/>
    <property type="match status" value="2"/>
</dbReference>
<dbReference type="PRINTS" id="PR00131">
    <property type="entry name" value="GLHYDRLASE1"/>
</dbReference>
<comment type="caution">
    <text evidence="4">The sequence shown here is derived from an EMBL/GenBank/DDBJ whole genome shotgun (WGS) entry which is preliminary data.</text>
</comment>
<dbReference type="GO" id="GO:0008422">
    <property type="term" value="F:beta-glucosidase activity"/>
    <property type="evidence" value="ECO:0007669"/>
    <property type="project" value="UniProtKB-ARBA"/>
</dbReference>
<name>A0A843X9D5_COLES</name>
<dbReference type="Gene3D" id="3.20.20.80">
    <property type="entry name" value="Glycosidases"/>
    <property type="match status" value="2"/>
</dbReference>
<feature type="compositionally biased region" description="Polar residues" evidence="3">
    <location>
        <begin position="169"/>
        <end position="182"/>
    </location>
</feature>
<dbReference type="InterPro" id="IPR017853">
    <property type="entry name" value="GH"/>
</dbReference>
<dbReference type="OrthoDB" id="65569at2759"/>
<gene>
    <name evidence="4" type="ORF">Taro_048883</name>
</gene>
<evidence type="ECO:0000256" key="1">
    <source>
        <dbReference type="ARBA" id="ARBA00010838"/>
    </source>
</evidence>
<sequence>MSFSILQAEGAAAEDGRGPSIWDGFTHAGNMADGSTGDVTSDQYHKFPEDVKLMKETGLEAYRFSISWSRLIPEGRGDVNPRGLAYYNKLIDQLLMHGIQPHVTLYHLDLPQALEDEYHGWLSPRIVAFGSLLHDGGGVGVVGMTSGHMQMCASVSSGTECPIGPPSTSPTSCPWAPTTTGSCRRGGAPPRLGSSTARPATPRWNPTSPFTMPFSHTLRSRSCTGPNTKILNPLVYGDYPEDMKKMAGSRLPSFNENQSKQVKGSFDFLGLNHYSTLYVRNNPQSASMQLRDIGEDMAAVISVSKNDTSSGQVDETGLTFLDSVLISAFSLINNQQLTYALWEQSVPIWTPPDASGLQNVLEYITQVYEAPQIYVQENGYGDPYNSSLNDTVRRDALEGYIGAMLAAIRNGSRVRGYLVWSFMDVFEVLSGYTVRYGLYHVDFEDEQRIRRPKLSALWYKGFLAGKDTNTTVRVHLHGAPLASPSASHPSH</sequence>
<evidence type="ECO:0000256" key="2">
    <source>
        <dbReference type="RuleBase" id="RU003690"/>
    </source>
</evidence>
<reference evidence="4" key="1">
    <citation type="submission" date="2017-07" db="EMBL/GenBank/DDBJ databases">
        <title>Taro Niue Genome Assembly and Annotation.</title>
        <authorList>
            <person name="Atibalentja N."/>
            <person name="Keating K."/>
            <person name="Fields C.J."/>
        </authorList>
    </citation>
    <scope>NUCLEOTIDE SEQUENCE</scope>
    <source>
        <strain evidence="4">Niue_2</strain>
        <tissue evidence="4">Leaf</tissue>
    </source>
</reference>
<evidence type="ECO:0000313" key="4">
    <source>
        <dbReference type="EMBL" id="MQM15931.1"/>
    </source>
</evidence>
<feature type="region of interest" description="Disordered" evidence="3">
    <location>
        <begin position="166"/>
        <end position="211"/>
    </location>
</feature>
<proteinExistence type="inferred from homology"/>
<dbReference type="PANTHER" id="PTHR10353">
    <property type="entry name" value="GLYCOSYL HYDROLASE"/>
    <property type="match status" value="1"/>
</dbReference>
<comment type="similarity">
    <text evidence="1 2">Belongs to the glycosyl hydrolase 1 family.</text>
</comment>
<dbReference type="SUPFAM" id="SSF51445">
    <property type="entry name" value="(Trans)glycosidases"/>
    <property type="match status" value="2"/>
</dbReference>
<keyword evidence="5" id="KW-1185">Reference proteome</keyword>
<dbReference type="InterPro" id="IPR001360">
    <property type="entry name" value="Glyco_hydro_1"/>
</dbReference>
<protein>
    <submittedName>
        <fullName evidence="4">Uncharacterized protein</fullName>
    </submittedName>
</protein>
<accession>A0A843X9D5</accession>
<dbReference type="AlphaFoldDB" id="A0A843X9D5"/>
<feature type="compositionally biased region" description="Polar residues" evidence="3">
    <location>
        <begin position="193"/>
        <end position="210"/>
    </location>
</feature>
<dbReference type="GO" id="GO:0005975">
    <property type="term" value="P:carbohydrate metabolic process"/>
    <property type="evidence" value="ECO:0007669"/>
    <property type="project" value="InterPro"/>
</dbReference>
<dbReference type="Proteomes" id="UP000652761">
    <property type="component" value="Unassembled WGS sequence"/>
</dbReference>